<feature type="domain" description="Acyltransferase 3" evidence="2">
    <location>
        <begin position="12"/>
        <end position="302"/>
    </location>
</feature>
<dbReference type="InterPro" id="IPR050879">
    <property type="entry name" value="Acyltransferase_3"/>
</dbReference>
<reference evidence="4 5" key="1">
    <citation type="submission" date="2020-03" db="EMBL/GenBank/DDBJ databases">
        <authorList>
            <person name="Picone N."/>
        </authorList>
    </citation>
    <scope>NUCLEOTIDE SEQUENCE [LARGE SCALE GENOMIC DNA]</scope>
    <source>
        <strain evidence="4">NSCAC1</strain>
    </source>
</reference>
<dbReference type="AlphaFoldDB" id="A0A7G1Q8Z2"/>
<keyword evidence="1" id="KW-0812">Transmembrane</keyword>
<evidence type="ECO:0000259" key="2">
    <source>
        <dbReference type="Pfam" id="PF01757"/>
    </source>
</evidence>
<feature type="transmembrane region" description="Helical" evidence="1">
    <location>
        <begin position="169"/>
        <end position="188"/>
    </location>
</feature>
<dbReference type="GO" id="GO:0009103">
    <property type="term" value="P:lipopolysaccharide biosynthetic process"/>
    <property type="evidence" value="ECO:0007669"/>
    <property type="project" value="TreeGrafter"/>
</dbReference>
<protein>
    <submittedName>
        <fullName evidence="4">Acyltransferase 3</fullName>
    </submittedName>
</protein>
<feature type="transmembrane region" description="Helical" evidence="1">
    <location>
        <begin position="12"/>
        <end position="29"/>
    </location>
</feature>
<feature type="transmembrane region" description="Helical" evidence="1">
    <location>
        <begin position="284"/>
        <end position="305"/>
    </location>
</feature>
<evidence type="ECO:0000313" key="4">
    <source>
        <dbReference type="EMBL" id="CAB1275543.1"/>
    </source>
</evidence>
<keyword evidence="4" id="KW-0012">Acyltransferase</keyword>
<dbReference type="PANTHER" id="PTHR23028">
    <property type="entry name" value="ACETYLTRANSFERASE"/>
    <property type="match status" value="1"/>
</dbReference>
<feature type="transmembrane region" description="Helical" evidence="1">
    <location>
        <begin position="354"/>
        <end position="373"/>
    </location>
</feature>
<dbReference type="KEGG" id="ntg:NSCAC_0718"/>
<dbReference type="InterPro" id="IPR002656">
    <property type="entry name" value="Acyl_transf_3_dom"/>
</dbReference>
<feature type="transmembrane region" description="Helical" evidence="1">
    <location>
        <begin position="35"/>
        <end position="59"/>
    </location>
</feature>
<dbReference type="RefSeq" id="WP_197745040.1">
    <property type="nucleotide sequence ID" value="NZ_LR778175.1"/>
</dbReference>
<dbReference type="Proteomes" id="UP000516072">
    <property type="component" value="Chromosome"/>
</dbReference>
<name>A0A7G1Q8Z2_9GAMM</name>
<proteinExistence type="predicted"/>
<keyword evidence="1" id="KW-1133">Transmembrane helix</keyword>
<dbReference type="Pfam" id="PF19040">
    <property type="entry name" value="SGNH"/>
    <property type="match status" value="1"/>
</dbReference>
<keyword evidence="5" id="KW-1185">Reference proteome</keyword>
<keyword evidence="4" id="KW-0808">Transferase</keyword>
<accession>A0A7G1Q8Z2</accession>
<evidence type="ECO:0000256" key="1">
    <source>
        <dbReference type="SAM" id="Phobius"/>
    </source>
</evidence>
<dbReference type="EMBL" id="LR778175">
    <property type="protein sequence ID" value="CAB1275543.1"/>
    <property type="molecule type" value="Genomic_DNA"/>
</dbReference>
<dbReference type="PANTHER" id="PTHR23028:SF53">
    <property type="entry name" value="ACYL_TRANSF_3 DOMAIN-CONTAINING PROTEIN"/>
    <property type="match status" value="1"/>
</dbReference>
<dbReference type="Pfam" id="PF01757">
    <property type="entry name" value="Acyl_transf_3"/>
    <property type="match status" value="1"/>
</dbReference>
<dbReference type="InterPro" id="IPR043968">
    <property type="entry name" value="SGNH"/>
</dbReference>
<feature type="transmembrane region" description="Helical" evidence="1">
    <location>
        <begin position="229"/>
        <end position="247"/>
    </location>
</feature>
<feature type="transmembrane region" description="Helical" evidence="1">
    <location>
        <begin position="80"/>
        <end position="99"/>
    </location>
</feature>
<organism evidence="4 5">
    <name type="scientific">Candidatus Nitrosacidococcus tergens</name>
    <dbReference type="NCBI Taxonomy" id="553981"/>
    <lineage>
        <taxon>Bacteria</taxon>
        <taxon>Pseudomonadati</taxon>
        <taxon>Pseudomonadota</taxon>
        <taxon>Gammaproteobacteria</taxon>
        <taxon>Chromatiales</taxon>
        <taxon>Chromatiaceae</taxon>
        <taxon>Candidatus Nitrosacidococcus</taxon>
    </lineage>
</organism>
<evidence type="ECO:0000259" key="3">
    <source>
        <dbReference type="Pfam" id="PF19040"/>
    </source>
</evidence>
<dbReference type="GO" id="GO:0016747">
    <property type="term" value="F:acyltransferase activity, transferring groups other than amino-acyl groups"/>
    <property type="evidence" value="ECO:0007669"/>
    <property type="project" value="InterPro"/>
</dbReference>
<keyword evidence="1" id="KW-0472">Membrane</keyword>
<feature type="transmembrane region" description="Helical" evidence="1">
    <location>
        <begin position="325"/>
        <end position="342"/>
    </location>
</feature>
<gene>
    <name evidence="4" type="ORF">NSCAC_0718</name>
</gene>
<feature type="transmembrane region" description="Helical" evidence="1">
    <location>
        <begin position="253"/>
        <end position="272"/>
    </location>
</feature>
<evidence type="ECO:0000313" key="5">
    <source>
        <dbReference type="Proteomes" id="UP000516072"/>
    </source>
</evidence>
<dbReference type="GO" id="GO:0016020">
    <property type="term" value="C:membrane"/>
    <property type="evidence" value="ECO:0007669"/>
    <property type="project" value="TreeGrafter"/>
</dbReference>
<feature type="domain" description="SGNH" evidence="3">
    <location>
        <begin position="415"/>
        <end position="671"/>
    </location>
</feature>
<sequence>MNTIHKYAYRPDIDGLRALAVLAVIAYHYEYAKDLLTGGFIGVDIFFVISGYLITGILIKDFEAHRFSIVQFYQRRVRRIFPALIIILLFSLIIGWIFLFGNEYKTLSQHIAASAGFIQNFILWSESGYFDLSSIQKPLLHLWSLAVEEQFYIFWPLMLWVILHYGWSITRSIIFIISLSFLINLWYAHQDKVIDFYFPITRAWELMAGAYLASIHHYRQSFFSKYSSLQSWLGLGLIIVGFFTIHPEYRFPGVWAVLPVLGTVLLLNAGSNSFINRYVFSSPIAIWIGLISYPLYLWHWALWSFSLVIIGDIRGNDFYRHELKVAAPLLSFLLAWLTYKYLEKPIRSTAKGKSALVLLSAVIIIGLDGLVIFQQEGIPYRPFKIFDDKAEQYIQTLALSPIAKKCHDFYKKPTHPEQWFCELGDTQSGIWIITYGDSHAQSMIPAFNRYGKENHVQIIHASESSCLPLLRLKVITVSHNLSCMSIIEKEATIAKSKKISMVVLVANWTRYIGKLTTQPNKRYQLISIDNIISIDNSSLQGIPAFTYGLEKTLSYYNSLDIPVLLLEDNPQQMEPTVPIHLLRFYSRNNQQHLEQRLNQSAVSIQNHIKNQATINGILEKIATHYPNTYILNIDKVLCNSKTCPWDKDGEFLYYDSHHLTTAGSMLVYPLLKEKLNNILKIN</sequence>